<keyword evidence="4" id="KW-1185">Reference proteome</keyword>
<feature type="domain" description="NTP pyrophosphohydrolase MazG-like" evidence="2">
    <location>
        <begin position="34"/>
        <end position="107"/>
    </location>
</feature>
<dbReference type="GO" id="GO:0046076">
    <property type="term" value="P:dTTP catabolic process"/>
    <property type="evidence" value="ECO:0007669"/>
    <property type="project" value="TreeGrafter"/>
</dbReference>
<evidence type="ECO:0000313" key="3">
    <source>
        <dbReference type="EMBL" id="RPE75464.1"/>
    </source>
</evidence>
<proteinExistence type="predicted"/>
<dbReference type="RefSeq" id="WP_123771230.1">
    <property type="nucleotide sequence ID" value="NZ_RKQN01000005.1"/>
</dbReference>
<comment type="caution">
    <text evidence="3">The sequence shown here is derived from an EMBL/GenBank/DDBJ whole genome shotgun (WGS) entry which is preliminary data.</text>
</comment>
<dbReference type="Gene3D" id="1.10.287.1080">
    <property type="entry name" value="MazG-like"/>
    <property type="match status" value="2"/>
</dbReference>
<dbReference type="AlphaFoldDB" id="A0A3N4VQZ8"/>
<dbReference type="GO" id="GO:0046052">
    <property type="term" value="P:UTP catabolic process"/>
    <property type="evidence" value="ECO:0007669"/>
    <property type="project" value="TreeGrafter"/>
</dbReference>
<dbReference type="GO" id="GO:0047429">
    <property type="term" value="F:nucleoside triphosphate diphosphatase activity"/>
    <property type="evidence" value="ECO:0007669"/>
    <property type="project" value="InterPro"/>
</dbReference>
<name>A0A3N4VQZ8_9GAMM</name>
<dbReference type="GO" id="GO:0046061">
    <property type="term" value="P:dATP catabolic process"/>
    <property type="evidence" value="ECO:0007669"/>
    <property type="project" value="TreeGrafter"/>
</dbReference>
<dbReference type="PANTHER" id="PTHR30522:SF0">
    <property type="entry name" value="NUCLEOSIDE TRIPHOSPHATE PYROPHOSPHOHYDROLASE"/>
    <property type="match status" value="1"/>
</dbReference>
<feature type="compositionally biased region" description="Low complexity" evidence="1">
    <location>
        <begin position="286"/>
        <end position="300"/>
    </location>
</feature>
<evidence type="ECO:0000313" key="4">
    <source>
        <dbReference type="Proteomes" id="UP000269708"/>
    </source>
</evidence>
<dbReference type="SUPFAM" id="SSF101386">
    <property type="entry name" value="all-alpha NTP pyrophosphatases"/>
    <property type="match status" value="2"/>
</dbReference>
<organism evidence="3 4">
    <name type="scientific">Vulcaniibacterium tengchongense</name>
    <dbReference type="NCBI Taxonomy" id="1273429"/>
    <lineage>
        <taxon>Bacteria</taxon>
        <taxon>Pseudomonadati</taxon>
        <taxon>Pseudomonadota</taxon>
        <taxon>Gammaproteobacteria</taxon>
        <taxon>Lysobacterales</taxon>
        <taxon>Lysobacteraceae</taxon>
        <taxon>Vulcaniibacterium</taxon>
    </lineage>
</organism>
<dbReference type="InterPro" id="IPR011551">
    <property type="entry name" value="NTP_PyrPHydrolase_MazG"/>
</dbReference>
<dbReference type="Proteomes" id="UP000269708">
    <property type="component" value="Unassembled WGS sequence"/>
</dbReference>
<reference evidence="3 4" key="1">
    <citation type="submission" date="2018-11" db="EMBL/GenBank/DDBJ databases">
        <title>Genomic Encyclopedia of Type Strains, Phase IV (KMG-IV): sequencing the most valuable type-strain genomes for metagenomic binning, comparative biology and taxonomic classification.</title>
        <authorList>
            <person name="Goeker M."/>
        </authorList>
    </citation>
    <scope>NUCLEOTIDE SEQUENCE [LARGE SCALE GENOMIC DNA]</scope>
    <source>
        <strain evidence="3 4">DSM 25623</strain>
    </source>
</reference>
<dbReference type="GO" id="GO:0046081">
    <property type="term" value="P:dUTP catabolic process"/>
    <property type="evidence" value="ECO:0007669"/>
    <property type="project" value="TreeGrafter"/>
</dbReference>
<dbReference type="NCBIfam" id="NF007113">
    <property type="entry name" value="PRK09562.1"/>
    <property type="match status" value="1"/>
</dbReference>
<feature type="domain" description="NTP pyrophosphohydrolase MazG-like" evidence="2">
    <location>
        <begin position="172"/>
        <end position="241"/>
    </location>
</feature>
<dbReference type="GO" id="GO:0046047">
    <property type="term" value="P:TTP catabolic process"/>
    <property type="evidence" value="ECO:0007669"/>
    <property type="project" value="TreeGrafter"/>
</dbReference>
<evidence type="ECO:0000259" key="2">
    <source>
        <dbReference type="Pfam" id="PF03819"/>
    </source>
</evidence>
<dbReference type="Pfam" id="PF03819">
    <property type="entry name" value="MazG"/>
    <property type="match status" value="2"/>
</dbReference>
<dbReference type="CDD" id="cd11528">
    <property type="entry name" value="NTP-PPase_MazG_Nterm"/>
    <property type="match status" value="1"/>
</dbReference>
<dbReference type="InterPro" id="IPR048011">
    <property type="entry name" value="NTP-PPase_MazG-like_C"/>
</dbReference>
<feature type="region of interest" description="Disordered" evidence="1">
    <location>
        <begin position="267"/>
        <end position="307"/>
    </location>
</feature>
<gene>
    <name evidence="3" type="ORF">EDC50_2909</name>
</gene>
<protein>
    <submittedName>
        <fullName evidence="3">ATP diphosphatase</fullName>
    </submittedName>
</protein>
<dbReference type="PANTHER" id="PTHR30522">
    <property type="entry name" value="NUCLEOSIDE TRIPHOSPHATE PYROPHOSPHOHYDROLASE"/>
    <property type="match status" value="1"/>
</dbReference>
<dbReference type="InterPro" id="IPR004518">
    <property type="entry name" value="MazG-like_dom"/>
</dbReference>
<dbReference type="GO" id="GO:0006203">
    <property type="term" value="P:dGTP catabolic process"/>
    <property type="evidence" value="ECO:0007669"/>
    <property type="project" value="TreeGrafter"/>
</dbReference>
<accession>A0A3N4VQZ8</accession>
<sequence>MSEPTGDPRRIDTLLAIMARLRDPQGGCPWDLEQSFATIAPYTIEEAYEVADAIDRGDLDDLKDELGDLLLQVVFHAQMAKEQGAFGFADVVAAISDKMLRRHPHVFGDAQVGDAQAQTAAWEELKRREREAGGHADRSALAGVARGLPEWQRAAKLQKKAARVGFDWPGPEPVIAKLHEEIEEVRAEFAARAAAPDDAAARDRLEEEIGDVLFVCANLARHAGVDVGAALRRANLKFERRFRAMEALAEADGTALAALPPEAQDRYWARAKAAEKAPPAEPPGAAPEAAEAAPRRPGARTLRGRTP</sequence>
<dbReference type="CDD" id="cd11529">
    <property type="entry name" value="NTP-PPase_MazG_Cterm"/>
    <property type="match status" value="1"/>
</dbReference>
<dbReference type="GO" id="GO:0006950">
    <property type="term" value="P:response to stress"/>
    <property type="evidence" value="ECO:0007669"/>
    <property type="project" value="UniProtKB-ARBA"/>
</dbReference>
<evidence type="ECO:0000256" key="1">
    <source>
        <dbReference type="SAM" id="MobiDB-lite"/>
    </source>
</evidence>
<dbReference type="EMBL" id="RKQN01000005">
    <property type="protein sequence ID" value="RPE75464.1"/>
    <property type="molecule type" value="Genomic_DNA"/>
</dbReference>
<dbReference type="OrthoDB" id="9808939at2"/>
<dbReference type="NCBIfam" id="TIGR00444">
    <property type="entry name" value="mazG"/>
    <property type="match status" value="1"/>
</dbReference>
<dbReference type="FunFam" id="1.10.287.1080:FF:000001">
    <property type="entry name" value="Nucleoside triphosphate pyrophosphohydrolase"/>
    <property type="match status" value="1"/>
</dbReference>
<dbReference type="InterPro" id="IPR048015">
    <property type="entry name" value="NTP-PPase_MazG-like_N"/>
</dbReference>